<dbReference type="PROSITE" id="PS52004">
    <property type="entry name" value="KS3_2"/>
    <property type="match status" value="1"/>
</dbReference>
<dbReference type="SUPFAM" id="SSF53901">
    <property type="entry name" value="Thiolase-like"/>
    <property type="match status" value="2"/>
</dbReference>
<dbReference type="PANTHER" id="PTHR11712:SF336">
    <property type="entry name" value="3-OXOACYL-[ACYL-CARRIER-PROTEIN] SYNTHASE, MITOCHONDRIAL"/>
    <property type="match status" value="1"/>
</dbReference>
<name>A0ABT1M5V0_9MYCO</name>
<dbReference type="Proteomes" id="UP001651690">
    <property type="component" value="Unassembled WGS sequence"/>
</dbReference>
<dbReference type="NCBIfam" id="NF005916">
    <property type="entry name" value="PRK07910.1"/>
    <property type="match status" value="1"/>
</dbReference>
<evidence type="ECO:0000256" key="5">
    <source>
        <dbReference type="ARBA" id="ARBA00023160"/>
    </source>
</evidence>
<evidence type="ECO:0000313" key="8">
    <source>
        <dbReference type="EMBL" id="MCP9273960.1"/>
    </source>
</evidence>
<sequence>MATPRTGDGLTDVVVTAIASTTSIAPDADETWRALLDGGSGIRTLEPPYVDEFNLPVRIGGQVREDFDTRLNRVELRRLSYLQKVGLVLSRRLWDSAGLGEDVDTTRLMVSIGTALGTTEEAVAAYAGFVSKGMRAVSPLAVQMFMPNAPAAAIGLERKAKAGIITPLTAASSGATAIAEAWRHLALGEADIALCGGIDGAITAAPIAAFYQLGLLSTNNDDPAGAARPFDRDRDGLVFSEGGALLVLESEEHATARNAPVLARLMGSGMTSDSFDVAEPDPSGEAAADAISRAIELAGLEPADIDLVIADAAGTVKGDLAEATALHLALGDNRPAVYAPKGALGHSWGAAGAVDAVLAVQALRDQVVPATRNLEHLDPAIDLDVVAGAPRPGTYRYALTDSFGFSGNNAALVFGAPRISS</sequence>
<keyword evidence="5" id="KW-0275">Fatty acid biosynthesis</keyword>
<dbReference type="Gene3D" id="3.40.47.10">
    <property type="match status" value="2"/>
</dbReference>
<evidence type="ECO:0000313" key="9">
    <source>
        <dbReference type="Proteomes" id="UP001651690"/>
    </source>
</evidence>
<dbReference type="InterPro" id="IPR000794">
    <property type="entry name" value="Beta-ketoacyl_synthase"/>
</dbReference>
<dbReference type="SMART" id="SM00825">
    <property type="entry name" value="PKS_KS"/>
    <property type="match status" value="1"/>
</dbReference>
<dbReference type="Pfam" id="PF00109">
    <property type="entry name" value="ketoacyl-synt"/>
    <property type="match status" value="1"/>
</dbReference>
<dbReference type="PANTHER" id="PTHR11712">
    <property type="entry name" value="POLYKETIDE SYNTHASE-RELATED"/>
    <property type="match status" value="1"/>
</dbReference>
<keyword evidence="4 6" id="KW-0808">Transferase</keyword>
<dbReference type="InterPro" id="IPR020841">
    <property type="entry name" value="PKS_Beta-ketoAc_synthase_dom"/>
</dbReference>
<dbReference type="RefSeq" id="WP_255061298.1">
    <property type="nucleotide sequence ID" value="NZ_JANDBD010000007.1"/>
</dbReference>
<comment type="pathway">
    <text evidence="1">Lipid metabolism; mycolic acid biosynthesis.</text>
</comment>
<gene>
    <name evidence="8" type="ORF">NM203_17360</name>
</gene>
<keyword evidence="5" id="KW-0443">Lipid metabolism</keyword>
<comment type="caution">
    <text evidence="8">The sequence shown here is derived from an EMBL/GenBank/DDBJ whole genome shotgun (WGS) entry which is preliminary data.</text>
</comment>
<dbReference type="InterPro" id="IPR016039">
    <property type="entry name" value="Thiolase-like"/>
</dbReference>
<proteinExistence type="inferred from homology"/>
<reference evidence="8 9" key="1">
    <citation type="submission" date="2022-06" db="EMBL/GenBank/DDBJ databases">
        <title>Mycolicibacterium sp. CAU 1645 isolated from seawater.</title>
        <authorList>
            <person name="Kim W."/>
        </authorList>
    </citation>
    <scope>NUCLEOTIDE SEQUENCE [LARGE SCALE GENOMIC DNA]</scope>
    <source>
        <strain evidence="8 9">CAU 1645</strain>
    </source>
</reference>
<evidence type="ECO:0000256" key="3">
    <source>
        <dbReference type="ARBA" id="ARBA00022516"/>
    </source>
</evidence>
<dbReference type="InterPro" id="IPR014030">
    <property type="entry name" value="Ketoacyl_synth_N"/>
</dbReference>
<accession>A0ABT1M5V0</accession>
<dbReference type="EMBL" id="JANDBD010000007">
    <property type="protein sequence ID" value="MCP9273960.1"/>
    <property type="molecule type" value="Genomic_DNA"/>
</dbReference>
<dbReference type="InterPro" id="IPR014031">
    <property type="entry name" value="Ketoacyl_synth_C"/>
</dbReference>
<dbReference type="CDD" id="cd00834">
    <property type="entry name" value="KAS_I_II"/>
    <property type="match status" value="1"/>
</dbReference>
<organism evidence="8 9">
    <name type="scientific">Mycolicibacterium arenosum</name>
    <dbReference type="NCBI Taxonomy" id="2952157"/>
    <lineage>
        <taxon>Bacteria</taxon>
        <taxon>Bacillati</taxon>
        <taxon>Actinomycetota</taxon>
        <taxon>Actinomycetes</taxon>
        <taxon>Mycobacteriales</taxon>
        <taxon>Mycobacteriaceae</taxon>
        <taxon>Mycolicibacterium</taxon>
    </lineage>
</organism>
<evidence type="ECO:0000256" key="2">
    <source>
        <dbReference type="ARBA" id="ARBA00008467"/>
    </source>
</evidence>
<feature type="domain" description="Ketosynthase family 3 (KS3)" evidence="7">
    <location>
        <begin position="10"/>
        <end position="416"/>
    </location>
</feature>
<dbReference type="Pfam" id="PF02801">
    <property type="entry name" value="Ketoacyl-synt_C"/>
    <property type="match status" value="1"/>
</dbReference>
<evidence type="ECO:0000259" key="7">
    <source>
        <dbReference type="PROSITE" id="PS52004"/>
    </source>
</evidence>
<comment type="similarity">
    <text evidence="2 6">Belongs to the thiolase-like superfamily. Beta-ketoacyl-ACP synthases family.</text>
</comment>
<evidence type="ECO:0000256" key="6">
    <source>
        <dbReference type="RuleBase" id="RU003694"/>
    </source>
</evidence>
<evidence type="ECO:0000256" key="4">
    <source>
        <dbReference type="ARBA" id="ARBA00022679"/>
    </source>
</evidence>
<keyword evidence="9" id="KW-1185">Reference proteome</keyword>
<protein>
    <submittedName>
        <fullName evidence="8">KasA/KasB family beta-ketoacyl-ACP synthase</fullName>
    </submittedName>
</protein>
<keyword evidence="3" id="KW-0444">Lipid biosynthesis</keyword>
<keyword evidence="5" id="KW-0276">Fatty acid metabolism</keyword>
<evidence type="ECO:0000256" key="1">
    <source>
        <dbReference type="ARBA" id="ARBA00004796"/>
    </source>
</evidence>